<evidence type="ECO:0000313" key="3">
    <source>
        <dbReference type="Proteomes" id="UP000542674"/>
    </source>
</evidence>
<keyword evidence="1" id="KW-0175">Coiled coil</keyword>
<protein>
    <submittedName>
        <fullName evidence="2">Uncharacterized protein</fullName>
    </submittedName>
</protein>
<evidence type="ECO:0000256" key="1">
    <source>
        <dbReference type="SAM" id="Coils"/>
    </source>
</evidence>
<gene>
    <name evidence="2" type="ORF">F4559_004336</name>
</gene>
<dbReference type="RefSeq" id="WP_184671321.1">
    <property type="nucleotide sequence ID" value="NZ_BAABAI010000037.1"/>
</dbReference>
<accession>A0A7W7WXD2</accession>
<dbReference type="Proteomes" id="UP000542674">
    <property type="component" value="Unassembled WGS sequence"/>
</dbReference>
<name>A0A7W7WXD2_9PSEU</name>
<dbReference type="Gene3D" id="1.10.287.1490">
    <property type="match status" value="1"/>
</dbReference>
<keyword evidence="3" id="KW-1185">Reference proteome</keyword>
<comment type="caution">
    <text evidence="2">The sequence shown here is derived from an EMBL/GenBank/DDBJ whole genome shotgun (WGS) entry which is preliminary data.</text>
</comment>
<feature type="coiled-coil region" evidence="1">
    <location>
        <begin position="342"/>
        <end position="369"/>
    </location>
</feature>
<dbReference type="EMBL" id="JACHJS010000001">
    <property type="protein sequence ID" value="MBB4966977.1"/>
    <property type="molecule type" value="Genomic_DNA"/>
</dbReference>
<sequence length="393" mass="42048">MFPNMPDPDEESAAVRVDKLVTAAMRRLDRVTGTHAGNRPPHLAQLDAVLTAAVHQAKQAEAGSSAVDRDSDLWRLREPGYLRAICDHPVDRPGGTLPLVPVVLTWALLGYAEWTYLDDYASAPAADRPSFFADWMTQPVYRSPVALSLAIVATVAVIMYKYRAPARAQRVADEVDRIVHRLEVDLLPPLTVLRGALGPVKVEEHTRQAAVELGAAAKLFTTATARLAESTAVVDRLVAGVERLVTALPELGAQTGKLEEVRRDLDQTAQMISTGLAPLQDLVSDVDGAAKAAKEAVDRSETVLGRAAGQLADADEVAQRHAGHRAALTAAQAPFTAVADVVDKASSRLDATSAQLQEAVSELRKTVAEVNWLVMVSDGLRHGEGEHTDGQAG</sequence>
<reference evidence="2 3" key="1">
    <citation type="submission" date="2020-08" db="EMBL/GenBank/DDBJ databases">
        <title>Sequencing the genomes of 1000 actinobacteria strains.</title>
        <authorList>
            <person name="Klenk H.-P."/>
        </authorList>
    </citation>
    <scope>NUCLEOTIDE SEQUENCE [LARGE SCALE GENOMIC DNA]</scope>
    <source>
        <strain evidence="2 3">DSM 45084</strain>
    </source>
</reference>
<proteinExistence type="predicted"/>
<dbReference type="AlphaFoldDB" id="A0A7W7WXD2"/>
<evidence type="ECO:0000313" key="2">
    <source>
        <dbReference type="EMBL" id="MBB4966977.1"/>
    </source>
</evidence>
<organism evidence="2 3">
    <name type="scientific">Saccharothrix violaceirubra</name>
    <dbReference type="NCBI Taxonomy" id="413306"/>
    <lineage>
        <taxon>Bacteria</taxon>
        <taxon>Bacillati</taxon>
        <taxon>Actinomycetota</taxon>
        <taxon>Actinomycetes</taxon>
        <taxon>Pseudonocardiales</taxon>
        <taxon>Pseudonocardiaceae</taxon>
        <taxon>Saccharothrix</taxon>
    </lineage>
</organism>